<proteinExistence type="predicted"/>
<protein>
    <submittedName>
        <fullName evidence="2">Uncharacterized protein</fullName>
    </submittedName>
</protein>
<reference evidence="2 3" key="1">
    <citation type="submission" date="2023-11" db="EMBL/GenBank/DDBJ databases">
        <authorList>
            <person name="Okamura Y."/>
        </authorList>
    </citation>
    <scope>NUCLEOTIDE SEQUENCE [LARGE SCALE GENOMIC DNA]</scope>
</reference>
<gene>
    <name evidence="2" type="ORF">LNINA_LOCUS2653</name>
</gene>
<keyword evidence="3" id="KW-1185">Reference proteome</keyword>
<dbReference type="Proteomes" id="UP001497472">
    <property type="component" value="Unassembled WGS sequence"/>
</dbReference>
<dbReference type="AlphaFoldDB" id="A0AAV1J4A6"/>
<organism evidence="2 3">
    <name type="scientific">Leptosia nina</name>
    <dbReference type="NCBI Taxonomy" id="320188"/>
    <lineage>
        <taxon>Eukaryota</taxon>
        <taxon>Metazoa</taxon>
        <taxon>Ecdysozoa</taxon>
        <taxon>Arthropoda</taxon>
        <taxon>Hexapoda</taxon>
        <taxon>Insecta</taxon>
        <taxon>Pterygota</taxon>
        <taxon>Neoptera</taxon>
        <taxon>Endopterygota</taxon>
        <taxon>Lepidoptera</taxon>
        <taxon>Glossata</taxon>
        <taxon>Ditrysia</taxon>
        <taxon>Papilionoidea</taxon>
        <taxon>Pieridae</taxon>
        <taxon>Pierinae</taxon>
        <taxon>Leptosia</taxon>
    </lineage>
</organism>
<evidence type="ECO:0000256" key="1">
    <source>
        <dbReference type="SAM" id="MobiDB-lite"/>
    </source>
</evidence>
<sequence length="87" mass="9418">MRSAASRIIPREGGASPSRRANGGGRQITGIAAAPRRHRVNQAMAGHPSRRDPPSIAPEIAMLLPNGPRQNPARSFYHRITYSDHGN</sequence>
<dbReference type="EMBL" id="CAVLEF010000003">
    <property type="protein sequence ID" value="CAK1542800.1"/>
    <property type="molecule type" value="Genomic_DNA"/>
</dbReference>
<comment type="caution">
    <text evidence="2">The sequence shown here is derived from an EMBL/GenBank/DDBJ whole genome shotgun (WGS) entry which is preliminary data.</text>
</comment>
<evidence type="ECO:0000313" key="3">
    <source>
        <dbReference type="Proteomes" id="UP001497472"/>
    </source>
</evidence>
<feature type="region of interest" description="Disordered" evidence="1">
    <location>
        <begin position="1"/>
        <end position="32"/>
    </location>
</feature>
<name>A0AAV1J4A6_9NEOP</name>
<evidence type="ECO:0000313" key="2">
    <source>
        <dbReference type="EMBL" id="CAK1542800.1"/>
    </source>
</evidence>
<accession>A0AAV1J4A6</accession>